<comment type="caution">
    <text evidence="2">The sequence shown here is derived from an EMBL/GenBank/DDBJ whole genome shotgun (WGS) entry which is preliminary data.</text>
</comment>
<dbReference type="InParanoid" id="A0A151ZDN7"/>
<feature type="compositionally biased region" description="Basic and acidic residues" evidence="1">
    <location>
        <begin position="127"/>
        <end position="136"/>
    </location>
</feature>
<evidence type="ECO:0000256" key="1">
    <source>
        <dbReference type="SAM" id="MobiDB-lite"/>
    </source>
</evidence>
<feature type="compositionally biased region" description="Acidic residues" evidence="1">
    <location>
        <begin position="15"/>
        <end position="27"/>
    </location>
</feature>
<dbReference type="AlphaFoldDB" id="A0A151ZDN7"/>
<protein>
    <recommendedName>
        <fullName evidence="4">Bud22 domain-containing protein</fullName>
    </recommendedName>
</protein>
<dbReference type="Proteomes" id="UP000076078">
    <property type="component" value="Unassembled WGS sequence"/>
</dbReference>
<feature type="region of interest" description="Disordered" evidence="1">
    <location>
        <begin position="216"/>
        <end position="268"/>
    </location>
</feature>
<feature type="region of interest" description="Disordered" evidence="1">
    <location>
        <begin position="1"/>
        <end position="60"/>
    </location>
</feature>
<reference evidence="2 3" key="1">
    <citation type="submission" date="2015-12" db="EMBL/GenBank/DDBJ databases">
        <title>Dictyostelia acquired genes for synthesis and detection of signals that induce cell-type specialization by lateral gene transfer from prokaryotes.</title>
        <authorList>
            <person name="Gloeckner G."/>
            <person name="Schaap P."/>
        </authorList>
    </citation>
    <scope>NUCLEOTIDE SEQUENCE [LARGE SCALE GENOMIC DNA]</scope>
    <source>
        <strain evidence="2 3">TK</strain>
    </source>
</reference>
<feature type="compositionally biased region" description="Basic residues" evidence="1">
    <location>
        <begin position="218"/>
        <end position="231"/>
    </location>
</feature>
<dbReference type="EMBL" id="LODT01000031">
    <property type="protein sequence ID" value="KYQ92051.1"/>
    <property type="molecule type" value="Genomic_DNA"/>
</dbReference>
<evidence type="ECO:0008006" key="4">
    <source>
        <dbReference type="Google" id="ProtNLM"/>
    </source>
</evidence>
<evidence type="ECO:0000313" key="2">
    <source>
        <dbReference type="EMBL" id="KYQ92051.1"/>
    </source>
</evidence>
<feature type="region of interest" description="Disordered" evidence="1">
    <location>
        <begin position="73"/>
        <end position="202"/>
    </location>
</feature>
<proteinExistence type="predicted"/>
<accession>A0A151ZDN7</accession>
<dbReference type="OMA" id="GFHENTQ"/>
<gene>
    <name evidence="2" type="ORF">DLAC_06886</name>
</gene>
<sequence>MYRKNTLKNNSASITEEEWESYDEEDQVLNLSDDSSDSEFSVGGSEQSDDEEGCFYIERKDYSEELSDLLNVYNETKMKGGSNEEEDDDNEEEEEDDDEEDVNETPKKKSKKNNNEKTTTKTNSIKSKVDKKEKSNVDNSNENSKVEKKSSKKKNKKGAVPLEQMNESQKIDKFKQIIKSQSNNKKNVDAKLKQNEETKKRKLESIFLDSLDSSVVEKKKKKQRPGQRQRRLLADKIFGENANYKKAENNNNNKKGKQVDLHDKDLHPSWKAKVANREKMQINSKASKEDIVVFENSDSD</sequence>
<name>A0A151ZDN7_TIELA</name>
<organism evidence="2 3">
    <name type="scientific">Tieghemostelium lacteum</name>
    <name type="common">Slime mold</name>
    <name type="synonym">Dictyostelium lacteum</name>
    <dbReference type="NCBI Taxonomy" id="361077"/>
    <lineage>
        <taxon>Eukaryota</taxon>
        <taxon>Amoebozoa</taxon>
        <taxon>Evosea</taxon>
        <taxon>Eumycetozoa</taxon>
        <taxon>Dictyostelia</taxon>
        <taxon>Dictyosteliales</taxon>
        <taxon>Raperosteliaceae</taxon>
        <taxon>Tieghemostelium</taxon>
    </lineage>
</organism>
<evidence type="ECO:0000313" key="3">
    <source>
        <dbReference type="Proteomes" id="UP000076078"/>
    </source>
</evidence>
<feature type="compositionally biased region" description="Basic and acidic residues" evidence="1">
    <location>
        <begin position="232"/>
        <end position="248"/>
    </location>
</feature>
<feature type="compositionally biased region" description="Basic and acidic residues" evidence="1">
    <location>
        <begin position="186"/>
        <end position="199"/>
    </location>
</feature>
<feature type="compositionally biased region" description="Acidic residues" evidence="1">
    <location>
        <begin position="83"/>
        <end position="103"/>
    </location>
</feature>
<feature type="region of interest" description="Disordered" evidence="1">
    <location>
        <begin position="281"/>
        <end position="300"/>
    </location>
</feature>
<keyword evidence="3" id="KW-1185">Reference proteome</keyword>
<feature type="compositionally biased region" description="Basic and acidic residues" evidence="1">
    <location>
        <begin position="281"/>
        <end position="291"/>
    </location>
</feature>
<feature type="compositionally biased region" description="Basic and acidic residues" evidence="1">
    <location>
        <begin position="257"/>
        <end position="268"/>
    </location>
</feature>